<dbReference type="InterPro" id="IPR052216">
    <property type="entry name" value="CRISPR_Csm3_endoribonuclease"/>
</dbReference>
<evidence type="ECO:0000313" key="4">
    <source>
        <dbReference type="Proteomes" id="UP000001747"/>
    </source>
</evidence>
<dbReference type="GeneID" id="7798876"/>
<dbReference type="NCBIfam" id="TIGR02581">
    <property type="entry name" value="cas_cyan_RAMP"/>
    <property type="match status" value="1"/>
</dbReference>
<dbReference type="GO" id="GO:0051607">
    <property type="term" value="P:defense response to virus"/>
    <property type="evidence" value="ECO:0007669"/>
    <property type="project" value="UniProtKB-KW"/>
</dbReference>
<accession>C3MMF5</accession>
<proteinExistence type="predicted"/>
<gene>
    <name evidence="3" type="ordered locus">LS215_0705</name>
</gene>
<dbReference type="HOGENOM" id="CLU_084207_1_0_2"/>
<reference evidence="3 4" key="1">
    <citation type="journal article" date="2009" name="Proc. Natl. Acad. Sci. U.S.A.">
        <title>Biogeography of the Sulfolobus islandicus pan-genome.</title>
        <authorList>
            <person name="Reno M.L."/>
            <person name="Held N.L."/>
            <person name="Fields C.J."/>
            <person name="Burke P.V."/>
            <person name="Whitaker R.J."/>
        </authorList>
    </citation>
    <scope>NUCLEOTIDE SEQUENCE [LARGE SCALE GENOMIC DNA]</scope>
    <source>
        <strain evidence="4">L.S.2.15 / Lassen #1</strain>
    </source>
</reference>
<name>C3MMF5_SACI2</name>
<dbReference type="EMBL" id="CP001399">
    <property type="protein sequence ID" value="ACP34778.1"/>
    <property type="molecule type" value="Genomic_DNA"/>
</dbReference>
<dbReference type="InterPro" id="IPR013411">
    <property type="entry name" value="CRISPR-assoc_RAMP_Csx7"/>
</dbReference>
<protein>
    <submittedName>
        <fullName evidence="3">CRISPR-associated RAMP protein, SSO1426 family</fullName>
    </submittedName>
</protein>
<dbReference type="KEGG" id="sis:LS215_0705"/>
<dbReference type="InterPro" id="IPR005537">
    <property type="entry name" value="RAMP_III_fam"/>
</dbReference>
<dbReference type="PANTHER" id="PTHR35579">
    <property type="entry name" value="CRISPR SYSTEM CMS ENDORIBONUCLEASE CSM3"/>
    <property type="match status" value="1"/>
</dbReference>
<sequence>MSNEKPCYDLDIIKSIIKITGKIKNETPLRIGYGKSQSFTDATDNPILKVNGRPVIPGSSLKGALRSLAEAYVKSWNDSKYIVCDLDDNNCSSCINEKYCIPCIIFGFKDLSSSVYILDAIAEEYSISQRTMVTINRVFGGQLPGHLYTLDYVEPNSIFKFSMFLYNINIVDEETEEWRKKTVEVVRYLLKTLITDGIFIGAKKSAGFGLIKLISGEIEIRKLPDLMKPIKLNLMEVVKSW</sequence>
<keyword evidence="1" id="KW-0051">Antiviral defense</keyword>
<evidence type="ECO:0000256" key="1">
    <source>
        <dbReference type="ARBA" id="ARBA00023118"/>
    </source>
</evidence>
<dbReference type="OrthoDB" id="44077at2157"/>
<dbReference type="Pfam" id="PF03787">
    <property type="entry name" value="RAMPs"/>
    <property type="match status" value="1"/>
</dbReference>
<dbReference type="RefSeq" id="WP_012713176.1">
    <property type="nucleotide sequence ID" value="NC_012589.1"/>
</dbReference>
<feature type="domain" description="CRISPR type III-associated protein" evidence="2">
    <location>
        <begin position="22"/>
        <end position="212"/>
    </location>
</feature>
<dbReference type="AlphaFoldDB" id="C3MMF5"/>
<dbReference type="PANTHER" id="PTHR35579:SF6">
    <property type="entry name" value="DUF324 DOMAIN-CONTAINING PROTEIN"/>
    <property type="match status" value="1"/>
</dbReference>
<dbReference type="Proteomes" id="UP000001747">
    <property type="component" value="Chromosome"/>
</dbReference>
<organism evidence="3 4">
    <name type="scientific">Saccharolobus islandicus (strain L.S.2.15 / Lassen #1)</name>
    <name type="common">Sulfolobus islandicus</name>
    <dbReference type="NCBI Taxonomy" id="429572"/>
    <lineage>
        <taxon>Archaea</taxon>
        <taxon>Thermoproteota</taxon>
        <taxon>Thermoprotei</taxon>
        <taxon>Sulfolobales</taxon>
        <taxon>Sulfolobaceae</taxon>
        <taxon>Saccharolobus</taxon>
    </lineage>
</organism>
<evidence type="ECO:0000259" key="2">
    <source>
        <dbReference type="Pfam" id="PF03787"/>
    </source>
</evidence>
<evidence type="ECO:0000313" key="3">
    <source>
        <dbReference type="EMBL" id="ACP34778.1"/>
    </source>
</evidence>